<evidence type="ECO:0000313" key="3">
    <source>
        <dbReference type="EMBL" id="KAH0560423.1"/>
    </source>
</evidence>
<comment type="caution">
    <text evidence="3">The sequence shown here is derived from an EMBL/GenBank/DDBJ whole genome shotgun (WGS) entry which is preliminary data.</text>
</comment>
<feature type="signal peptide" evidence="2">
    <location>
        <begin position="1"/>
        <end position="19"/>
    </location>
</feature>
<dbReference type="Proteomes" id="UP000826195">
    <property type="component" value="Unassembled WGS sequence"/>
</dbReference>
<evidence type="ECO:0000256" key="2">
    <source>
        <dbReference type="SAM" id="SignalP"/>
    </source>
</evidence>
<evidence type="ECO:0008006" key="5">
    <source>
        <dbReference type="Google" id="ProtNLM"/>
    </source>
</evidence>
<dbReference type="EMBL" id="JAHXZJ010000374">
    <property type="protein sequence ID" value="KAH0560423.1"/>
    <property type="molecule type" value="Genomic_DNA"/>
</dbReference>
<feature type="chain" id="PRO_5043440139" description="Secreted protein" evidence="2">
    <location>
        <begin position="20"/>
        <end position="165"/>
    </location>
</feature>
<dbReference type="AlphaFoldDB" id="A0AAV7IYG1"/>
<feature type="compositionally biased region" description="Acidic residues" evidence="1">
    <location>
        <begin position="27"/>
        <end position="40"/>
    </location>
</feature>
<evidence type="ECO:0000256" key="1">
    <source>
        <dbReference type="SAM" id="MobiDB-lite"/>
    </source>
</evidence>
<feature type="region of interest" description="Disordered" evidence="1">
    <location>
        <begin position="23"/>
        <end position="44"/>
    </location>
</feature>
<sequence length="165" mass="17950">MKRLLLVFLVMTFALTVHTHVTKRNESDEDNSDEDDEEEEGGLKGLMLKTKNMTMKVPFVGELTGDTIGKLIDGYELIQRLTNGAVGRILGGAFPCTISLDSFACTGHTVGQDFASIAEAILNSFPSVLVPSFLKTSIIMMIQMFIEPTIDVFFGGIAKPEATQG</sequence>
<accession>A0AAV7IYG1</accession>
<name>A0AAV7IYG1_COTGL</name>
<evidence type="ECO:0000313" key="4">
    <source>
        <dbReference type="Proteomes" id="UP000826195"/>
    </source>
</evidence>
<reference evidence="3 4" key="1">
    <citation type="journal article" date="2021" name="J. Hered.">
        <title>A chromosome-level genome assembly of the parasitoid wasp, Cotesia glomerata (Hymenoptera: Braconidae).</title>
        <authorList>
            <person name="Pinto B.J."/>
            <person name="Weis J.J."/>
            <person name="Gamble T."/>
            <person name="Ode P.J."/>
            <person name="Paul R."/>
            <person name="Zaspel J.M."/>
        </authorList>
    </citation>
    <scope>NUCLEOTIDE SEQUENCE [LARGE SCALE GENOMIC DNA]</scope>
    <source>
        <strain evidence="3">CgM1</strain>
    </source>
</reference>
<gene>
    <name evidence="3" type="ORF">KQX54_004438</name>
</gene>
<proteinExistence type="predicted"/>
<protein>
    <recommendedName>
        <fullName evidence="5">Secreted protein</fullName>
    </recommendedName>
</protein>
<keyword evidence="4" id="KW-1185">Reference proteome</keyword>
<organism evidence="3 4">
    <name type="scientific">Cotesia glomerata</name>
    <name type="common">Lepidopteran parasitic wasp</name>
    <name type="synonym">Apanteles glomeratus</name>
    <dbReference type="NCBI Taxonomy" id="32391"/>
    <lineage>
        <taxon>Eukaryota</taxon>
        <taxon>Metazoa</taxon>
        <taxon>Ecdysozoa</taxon>
        <taxon>Arthropoda</taxon>
        <taxon>Hexapoda</taxon>
        <taxon>Insecta</taxon>
        <taxon>Pterygota</taxon>
        <taxon>Neoptera</taxon>
        <taxon>Endopterygota</taxon>
        <taxon>Hymenoptera</taxon>
        <taxon>Apocrita</taxon>
        <taxon>Ichneumonoidea</taxon>
        <taxon>Braconidae</taxon>
        <taxon>Microgastrinae</taxon>
        <taxon>Cotesia</taxon>
    </lineage>
</organism>
<keyword evidence="2" id="KW-0732">Signal</keyword>